<dbReference type="InterPro" id="IPR006626">
    <property type="entry name" value="PbH1"/>
</dbReference>
<reference evidence="2 3" key="1">
    <citation type="submission" date="2016-10" db="EMBL/GenBank/DDBJ databases">
        <authorList>
            <person name="de Groot N.N."/>
        </authorList>
    </citation>
    <scope>NUCLEOTIDE SEQUENCE [LARGE SCALE GENOMIC DNA]</scope>
    <source>
        <strain evidence="2 3">DSM 16957</strain>
    </source>
</reference>
<dbReference type="EMBL" id="FNAG01000002">
    <property type="protein sequence ID" value="SDD44764.1"/>
    <property type="molecule type" value="Genomic_DNA"/>
</dbReference>
<dbReference type="AlphaFoldDB" id="A0A1G6UU35"/>
<protein>
    <recommendedName>
        <fullName evidence="4">DUF1565 domain-containing protein</fullName>
    </recommendedName>
</protein>
<gene>
    <name evidence="2" type="ORF">SAMN04488509_102490</name>
</gene>
<feature type="chain" id="PRO_5011637591" description="DUF1565 domain-containing protein" evidence="1">
    <location>
        <begin position="38"/>
        <end position="501"/>
    </location>
</feature>
<dbReference type="SUPFAM" id="SSF51126">
    <property type="entry name" value="Pectin lyase-like"/>
    <property type="match status" value="1"/>
</dbReference>
<accession>A0A1G6UU35</accession>
<name>A0A1G6UU35_9GAMM</name>
<evidence type="ECO:0000313" key="3">
    <source>
        <dbReference type="Proteomes" id="UP000199603"/>
    </source>
</evidence>
<proteinExistence type="predicted"/>
<dbReference type="STRING" id="265719.SAMN04488509_102490"/>
<dbReference type="Proteomes" id="UP000199603">
    <property type="component" value="Unassembled WGS sequence"/>
</dbReference>
<keyword evidence="3" id="KW-1185">Reference proteome</keyword>
<dbReference type="InterPro" id="IPR012334">
    <property type="entry name" value="Pectin_lyas_fold"/>
</dbReference>
<organism evidence="2 3">
    <name type="scientific">Aquimonas voraii</name>
    <dbReference type="NCBI Taxonomy" id="265719"/>
    <lineage>
        <taxon>Bacteria</taxon>
        <taxon>Pseudomonadati</taxon>
        <taxon>Pseudomonadota</taxon>
        <taxon>Gammaproteobacteria</taxon>
        <taxon>Lysobacterales</taxon>
        <taxon>Lysobacteraceae</taxon>
        <taxon>Aquimonas</taxon>
    </lineage>
</organism>
<evidence type="ECO:0000313" key="2">
    <source>
        <dbReference type="EMBL" id="SDD44764.1"/>
    </source>
</evidence>
<keyword evidence="1" id="KW-0732">Signal</keyword>
<dbReference type="Gene3D" id="2.160.20.10">
    <property type="entry name" value="Single-stranded right-handed beta-helix, Pectin lyase-like"/>
    <property type="match status" value="1"/>
</dbReference>
<sequence length="501" mass="53739">MSAPLHSRRLRSAARLRRLLPFCLLVLMGCWAGTALAQQTFHVATTGSDQPGGGSQAQPWRTITYALDRVPDGSLILVDPGTYTGRVRIRGNFAQGVTVRSRLPYQARLRASEAVLTIYNDAADIAGITIEGFDIAHSGAGASALVVHVQDGGSTDTRRITLRDNILRDSWNNDILKINNGASGIRVIGNLFYNQQGSDEHIDINSVDDVLVEGNVFFNDFAASGRTNANDTAAYIVVKDSNGNDDEYLGARNVIVRRNIFLNWQGSSGSNFLLFGEDGHPYHEAFDCVAENNLFIGNAGNAIRAAFGVKGSRDIVFRANTVVGDLPGNAFAMRLNREGSNPTVQNIRFFNNLWADPTGSMADFSDVLSADVSGIVLRRNGYFNGGSTIPQDAGDAVNVSNDGEARIGDPRLPTQAGIVTPHWLQAQSRFNGGFERIADVFGYYALTYGQPAAGGGGIDQADPAQMPGDDLLGRTRGASPDLGAVERVEVAPVLFANGFEP</sequence>
<dbReference type="InterPro" id="IPR011050">
    <property type="entry name" value="Pectin_lyase_fold/virulence"/>
</dbReference>
<evidence type="ECO:0000256" key="1">
    <source>
        <dbReference type="SAM" id="SignalP"/>
    </source>
</evidence>
<evidence type="ECO:0008006" key="4">
    <source>
        <dbReference type="Google" id="ProtNLM"/>
    </source>
</evidence>
<dbReference type="SMART" id="SM00710">
    <property type="entry name" value="PbH1"/>
    <property type="match status" value="5"/>
</dbReference>
<feature type="signal peptide" evidence="1">
    <location>
        <begin position="1"/>
        <end position="37"/>
    </location>
</feature>